<dbReference type="EMBL" id="CAJNRF010008286">
    <property type="protein sequence ID" value="CAF2100252.1"/>
    <property type="molecule type" value="Genomic_DNA"/>
</dbReference>
<proteinExistence type="predicted"/>
<feature type="non-terminal residue" evidence="2">
    <location>
        <position position="1"/>
    </location>
</feature>
<name>A0A816TSI7_9BILA</name>
<evidence type="ECO:0000313" key="3">
    <source>
        <dbReference type="Proteomes" id="UP000663856"/>
    </source>
</evidence>
<feature type="compositionally biased region" description="Basic residues" evidence="1">
    <location>
        <begin position="1"/>
        <end position="11"/>
    </location>
</feature>
<dbReference type="AlphaFoldDB" id="A0A816TSI7"/>
<feature type="region of interest" description="Disordered" evidence="1">
    <location>
        <begin position="1"/>
        <end position="45"/>
    </location>
</feature>
<reference evidence="2" key="1">
    <citation type="submission" date="2021-02" db="EMBL/GenBank/DDBJ databases">
        <authorList>
            <person name="Nowell W R."/>
        </authorList>
    </citation>
    <scope>NUCLEOTIDE SEQUENCE</scope>
</reference>
<gene>
    <name evidence="2" type="ORF">WKI299_LOCUS20090</name>
</gene>
<organism evidence="2 3">
    <name type="scientific">Rotaria magnacalcarata</name>
    <dbReference type="NCBI Taxonomy" id="392030"/>
    <lineage>
        <taxon>Eukaryota</taxon>
        <taxon>Metazoa</taxon>
        <taxon>Spiralia</taxon>
        <taxon>Gnathifera</taxon>
        <taxon>Rotifera</taxon>
        <taxon>Eurotatoria</taxon>
        <taxon>Bdelloidea</taxon>
        <taxon>Philodinida</taxon>
        <taxon>Philodinidae</taxon>
        <taxon>Rotaria</taxon>
    </lineage>
</organism>
<evidence type="ECO:0000256" key="1">
    <source>
        <dbReference type="SAM" id="MobiDB-lite"/>
    </source>
</evidence>
<protein>
    <submittedName>
        <fullName evidence="2">Uncharacterized protein</fullName>
    </submittedName>
</protein>
<dbReference type="Proteomes" id="UP000663856">
    <property type="component" value="Unassembled WGS sequence"/>
</dbReference>
<evidence type="ECO:0000313" key="2">
    <source>
        <dbReference type="EMBL" id="CAF2100252.1"/>
    </source>
</evidence>
<accession>A0A816TSI7</accession>
<comment type="caution">
    <text evidence="2">The sequence shown here is derived from an EMBL/GenBank/DDBJ whole genome shotgun (WGS) entry which is preliminary data.</text>
</comment>
<sequence length="45" mass="5229">HGFPRYRRQLNRPKNNLHSADQRASWASHPSGSFPGSYYYGADDY</sequence>